<dbReference type="PANTHER" id="PTHR43047:SF64">
    <property type="entry name" value="HISTIDINE KINASE CONTAINING CHEY-HOMOLOGOUS RECEIVER DOMAIN AND PAS DOMAIN-RELATED"/>
    <property type="match status" value="1"/>
</dbReference>
<name>A0A2N9YBC3_9GAMM</name>
<comment type="caution">
    <text evidence="15">Lacks conserved residue(s) required for the propagation of feature annotation.</text>
</comment>
<organism evidence="23 24">
    <name type="scientific">Beggiatoa leptomitoformis</name>
    <dbReference type="NCBI Taxonomy" id="288004"/>
    <lineage>
        <taxon>Bacteria</taxon>
        <taxon>Pseudomonadati</taxon>
        <taxon>Pseudomonadota</taxon>
        <taxon>Gammaproteobacteria</taxon>
        <taxon>Thiotrichales</taxon>
        <taxon>Thiotrichaceae</taxon>
        <taxon>Beggiatoa</taxon>
    </lineage>
</organism>
<keyword evidence="4" id="KW-1003">Cell membrane</keyword>
<keyword evidence="8" id="KW-0547">Nucleotide-binding</keyword>
<dbReference type="Gene3D" id="3.30.565.10">
    <property type="entry name" value="Histidine kinase-like ATPase, C-terminal domain"/>
    <property type="match status" value="1"/>
</dbReference>
<evidence type="ECO:0000259" key="21">
    <source>
        <dbReference type="PROSITE" id="PS50113"/>
    </source>
</evidence>
<evidence type="ECO:0000256" key="17">
    <source>
        <dbReference type="SAM" id="Phobius"/>
    </source>
</evidence>
<evidence type="ECO:0000256" key="8">
    <source>
        <dbReference type="ARBA" id="ARBA00022741"/>
    </source>
</evidence>
<evidence type="ECO:0000256" key="1">
    <source>
        <dbReference type="ARBA" id="ARBA00000085"/>
    </source>
</evidence>
<evidence type="ECO:0000256" key="5">
    <source>
        <dbReference type="ARBA" id="ARBA00022553"/>
    </source>
</evidence>
<dbReference type="PROSITE" id="PS50109">
    <property type="entry name" value="HIS_KIN"/>
    <property type="match status" value="1"/>
</dbReference>
<feature type="domain" description="PAS" evidence="20">
    <location>
        <begin position="440"/>
        <end position="510"/>
    </location>
</feature>
<keyword evidence="13 17" id="KW-0472">Membrane</keyword>
<dbReference type="Gene3D" id="3.30.450.20">
    <property type="entry name" value="PAS domain"/>
    <property type="match status" value="2"/>
</dbReference>
<evidence type="ECO:0000256" key="16">
    <source>
        <dbReference type="SAM" id="Coils"/>
    </source>
</evidence>
<evidence type="ECO:0000313" key="23">
    <source>
        <dbReference type="EMBL" id="AUI67765.1"/>
    </source>
</evidence>
<evidence type="ECO:0000313" key="24">
    <source>
        <dbReference type="Proteomes" id="UP000234271"/>
    </source>
</evidence>
<dbReference type="Pfam" id="PF00512">
    <property type="entry name" value="HisKA"/>
    <property type="match status" value="1"/>
</dbReference>
<keyword evidence="24" id="KW-1185">Reference proteome</keyword>
<dbReference type="SMART" id="SM00086">
    <property type="entry name" value="PAC"/>
    <property type="match status" value="2"/>
</dbReference>
<gene>
    <name evidence="23" type="ORF">BLE401_02995</name>
</gene>
<evidence type="ECO:0000256" key="10">
    <source>
        <dbReference type="ARBA" id="ARBA00022840"/>
    </source>
</evidence>
<dbReference type="SUPFAM" id="SSF47384">
    <property type="entry name" value="Homodimeric domain of signal transducing histidine kinase"/>
    <property type="match status" value="1"/>
</dbReference>
<dbReference type="InterPro" id="IPR035965">
    <property type="entry name" value="PAS-like_dom_sf"/>
</dbReference>
<keyword evidence="5" id="KW-0597">Phosphoprotein</keyword>
<protein>
    <recommendedName>
        <fullName evidence="3">histidine kinase</fullName>
        <ecNumber evidence="3">2.7.13.3</ecNumber>
    </recommendedName>
</protein>
<dbReference type="GO" id="GO:0005886">
    <property type="term" value="C:plasma membrane"/>
    <property type="evidence" value="ECO:0007669"/>
    <property type="project" value="UniProtKB-SubCell"/>
</dbReference>
<proteinExistence type="predicted"/>
<dbReference type="InterPro" id="IPR005467">
    <property type="entry name" value="His_kinase_dom"/>
</dbReference>
<keyword evidence="9" id="KW-0418">Kinase</keyword>
<evidence type="ECO:0000256" key="14">
    <source>
        <dbReference type="ARBA" id="ARBA00023306"/>
    </source>
</evidence>
<dbReference type="SMART" id="SM00388">
    <property type="entry name" value="HisKA"/>
    <property type="match status" value="1"/>
</dbReference>
<keyword evidence="7 17" id="KW-0812">Transmembrane</keyword>
<dbReference type="GO" id="GO:0005524">
    <property type="term" value="F:ATP binding"/>
    <property type="evidence" value="ECO:0007669"/>
    <property type="project" value="UniProtKB-KW"/>
</dbReference>
<dbReference type="SMART" id="SM00091">
    <property type="entry name" value="PAS"/>
    <property type="match status" value="2"/>
</dbReference>
<dbReference type="RefSeq" id="WP_062148840.1">
    <property type="nucleotide sequence ID" value="NZ_CP012373.2"/>
</dbReference>
<dbReference type="Pfam" id="PF02518">
    <property type="entry name" value="HATPase_c"/>
    <property type="match status" value="1"/>
</dbReference>
<dbReference type="InterPro" id="IPR003661">
    <property type="entry name" value="HisK_dim/P_dom"/>
</dbReference>
<keyword evidence="10" id="KW-0067">ATP-binding</keyword>
<dbReference type="PROSITE" id="PS50112">
    <property type="entry name" value="PAS"/>
    <property type="match status" value="1"/>
</dbReference>
<dbReference type="CDD" id="cd00130">
    <property type="entry name" value="PAS"/>
    <property type="match status" value="2"/>
</dbReference>
<dbReference type="SUPFAM" id="SSF103190">
    <property type="entry name" value="Sensory domain-like"/>
    <property type="match status" value="1"/>
</dbReference>
<dbReference type="SMART" id="SM00448">
    <property type="entry name" value="REC"/>
    <property type="match status" value="1"/>
</dbReference>
<dbReference type="AlphaFoldDB" id="A0A2N9YBC3"/>
<dbReference type="CDD" id="cd16922">
    <property type="entry name" value="HATPase_EvgS-ArcB-TorS-like"/>
    <property type="match status" value="1"/>
</dbReference>
<dbReference type="InterPro" id="IPR001610">
    <property type="entry name" value="PAC"/>
</dbReference>
<accession>A0A2N9YBC3</accession>
<evidence type="ECO:0000256" key="4">
    <source>
        <dbReference type="ARBA" id="ARBA00022475"/>
    </source>
</evidence>
<dbReference type="PROSITE" id="PS50885">
    <property type="entry name" value="HAMP"/>
    <property type="match status" value="1"/>
</dbReference>
<dbReference type="InterPro" id="IPR029151">
    <property type="entry name" value="Sensor-like_sf"/>
</dbReference>
<reference evidence="24" key="1">
    <citation type="submission" date="2016-12" db="EMBL/GenBank/DDBJ databases">
        <title>Complete Genome Sequence of Beggiatoa leptomitiformis D-401.</title>
        <authorList>
            <person name="Fomenkov A."/>
            <person name="Vincze T."/>
            <person name="Grabovich M."/>
            <person name="Anton B.P."/>
            <person name="Dubinina G."/>
            <person name="Orlova M."/>
            <person name="Belousova E."/>
            <person name="Roberts R.J."/>
        </authorList>
    </citation>
    <scope>NUCLEOTIDE SEQUENCE [LARGE SCALE GENOMIC DNA]</scope>
    <source>
        <strain evidence="24">D-401</strain>
    </source>
</reference>
<evidence type="ECO:0000256" key="13">
    <source>
        <dbReference type="ARBA" id="ARBA00023136"/>
    </source>
</evidence>
<feature type="domain" description="Response regulatory" evidence="19">
    <location>
        <begin position="956"/>
        <end position="1072"/>
    </location>
</feature>
<dbReference type="InterPro" id="IPR036097">
    <property type="entry name" value="HisK_dim/P_sf"/>
</dbReference>
<evidence type="ECO:0000259" key="22">
    <source>
        <dbReference type="PROSITE" id="PS50885"/>
    </source>
</evidence>
<dbReference type="PROSITE" id="PS50113">
    <property type="entry name" value="PAC"/>
    <property type="match status" value="2"/>
</dbReference>
<feature type="transmembrane region" description="Helical" evidence="17">
    <location>
        <begin position="304"/>
        <end position="328"/>
    </location>
</feature>
<dbReference type="NCBIfam" id="TIGR00229">
    <property type="entry name" value="sensory_box"/>
    <property type="match status" value="2"/>
</dbReference>
<dbReference type="SMART" id="SM00387">
    <property type="entry name" value="HATPase_c"/>
    <property type="match status" value="1"/>
</dbReference>
<evidence type="ECO:0000259" key="19">
    <source>
        <dbReference type="PROSITE" id="PS50110"/>
    </source>
</evidence>
<evidence type="ECO:0000259" key="20">
    <source>
        <dbReference type="PROSITE" id="PS50112"/>
    </source>
</evidence>
<keyword evidence="12" id="KW-0902">Two-component regulatory system</keyword>
<dbReference type="SMART" id="SM00304">
    <property type="entry name" value="HAMP"/>
    <property type="match status" value="1"/>
</dbReference>
<dbReference type="InterPro" id="IPR036890">
    <property type="entry name" value="HATPase_C_sf"/>
</dbReference>
<dbReference type="InterPro" id="IPR003594">
    <property type="entry name" value="HATPase_dom"/>
</dbReference>
<feature type="domain" description="PAC" evidence="21">
    <location>
        <begin position="514"/>
        <end position="566"/>
    </location>
</feature>
<feature type="domain" description="PAC" evidence="21">
    <location>
        <begin position="643"/>
        <end position="695"/>
    </location>
</feature>
<dbReference type="Pfam" id="PF13426">
    <property type="entry name" value="PAS_9"/>
    <property type="match status" value="2"/>
</dbReference>
<dbReference type="FunFam" id="1.10.287.130:FF:000038">
    <property type="entry name" value="Sensory transduction histidine kinase"/>
    <property type="match status" value="1"/>
</dbReference>
<dbReference type="FunFam" id="3.30.565.10:FF:000010">
    <property type="entry name" value="Sensor histidine kinase RcsC"/>
    <property type="match status" value="1"/>
</dbReference>
<dbReference type="Gene3D" id="6.10.340.10">
    <property type="match status" value="1"/>
</dbReference>
<comment type="catalytic activity">
    <reaction evidence="1">
        <text>ATP + protein L-histidine = ADP + protein N-phospho-L-histidine.</text>
        <dbReference type="EC" id="2.7.13.3"/>
    </reaction>
</comment>
<dbReference type="PRINTS" id="PR00344">
    <property type="entry name" value="BCTRLSENSOR"/>
</dbReference>
<dbReference type="InterPro" id="IPR001789">
    <property type="entry name" value="Sig_transdc_resp-reg_receiver"/>
</dbReference>
<dbReference type="Proteomes" id="UP000234271">
    <property type="component" value="Chromosome"/>
</dbReference>
<keyword evidence="11 17" id="KW-1133">Transmembrane helix</keyword>
<dbReference type="Pfam" id="PF00072">
    <property type="entry name" value="Response_reg"/>
    <property type="match status" value="1"/>
</dbReference>
<dbReference type="InterPro" id="IPR003660">
    <property type="entry name" value="HAMP_dom"/>
</dbReference>
<feature type="domain" description="HAMP" evidence="22">
    <location>
        <begin position="333"/>
        <end position="382"/>
    </location>
</feature>
<dbReference type="InterPro" id="IPR029150">
    <property type="entry name" value="dCache_3"/>
</dbReference>
<keyword evidence="16" id="KW-0175">Coiled coil</keyword>
<dbReference type="InterPro" id="IPR000700">
    <property type="entry name" value="PAS-assoc_C"/>
</dbReference>
<dbReference type="Gene3D" id="3.40.50.2300">
    <property type="match status" value="1"/>
</dbReference>
<evidence type="ECO:0000259" key="18">
    <source>
        <dbReference type="PROSITE" id="PS50109"/>
    </source>
</evidence>
<evidence type="ECO:0000256" key="11">
    <source>
        <dbReference type="ARBA" id="ARBA00022989"/>
    </source>
</evidence>
<feature type="domain" description="Histidine kinase" evidence="18">
    <location>
        <begin position="713"/>
        <end position="930"/>
    </location>
</feature>
<dbReference type="Pfam" id="PF14827">
    <property type="entry name" value="dCache_3"/>
    <property type="match status" value="1"/>
</dbReference>
<dbReference type="InterPro" id="IPR011006">
    <property type="entry name" value="CheY-like_superfamily"/>
</dbReference>
<keyword evidence="6" id="KW-0808">Transferase</keyword>
<evidence type="ECO:0000256" key="9">
    <source>
        <dbReference type="ARBA" id="ARBA00022777"/>
    </source>
</evidence>
<dbReference type="InterPro" id="IPR004358">
    <property type="entry name" value="Sig_transdc_His_kin-like_C"/>
</dbReference>
<dbReference type="OrthoDB" id="9797243at2"/>
<evidence type="ECO:0000256" key="2">
    <source>
        <dbReference type="ARBA" id="ARBA00004651"/>
    </source>
</evidence>
<sequence>MRSLKFKLTIVAVVCVAISISASLLLLSRSYYQTIDIIAERTIQNASLTFQNLEKDDIEKLSSTLLSLLDNPQWQAAFTQQNRDALYKIALPLFEQLKNRYRITHWYFHLPEAFKTVFLRMHNPDLYGDTVQRPTYRQSVLTKDFGIGIELGKTAFALRVVHPYYIDKTLVGYLELGEEIDHFLTAMKNQIGDEYGLFVYKQFIDEQAWQALQKNKNQRNNWADDPNILLIDSTIKDPDLSDIQRSVTNIPNKPHVLGMQTLDNGNVYIKGIFPIYDASQQQVGGVFVLHNFTTLHQNFAVTQWYLICFGIFAIIIISISFFFILNYLTKAPIQQLKAISQAIARLGSGDLEHRIEEDSYQELGEFSQIFEQMRCSLQKMLHKLRSEILERETTQKKLELSQAELEQRVIDRTRALTLATNAAEQARESVELMNQELRESESLLRSVLEYSALAIDFVDPKGRFFDCNPAFEKLLGYDRNELFRMTLTEVTYPPDIDKSVAQYQAMIGGKVDTYQLEKRFIHKQGHIIWATVTVSMIKDNKGNPHFAVGMLENITERKHTEELLKEKLAVISSFKALADNTSDFISYSDLYGNIQYINPAGLRMIGRTGCNPKEITLDNYIPATLVKPLMEEYIPIAIEQGIWSGEHCFQQADETLLPVSQVIMPLLDDNRELIGVGTIARDISGRKQIEAELKRAKEHAEMANKAKSIFLANMSHELRTPLNGILGYAQILQRDKTLSSQQLDGINIIQRSGDYLLTLINDVLDLSKIEANRVELYETDIPFGSFLEGITDLFKMRAAQKGIAFTFSTISTLPNVIHCDEKRLRQILINIIGNAIKFTEAGEVNLIVARASTGQMHFIIKDTGVGIKTEDIDKIFNPFQQVGEDKFRGEGTGLGLAITKKLVEMMGGTLSVESEITKGSCFIIKMPLTISTSAGLFIKPKDDSYRITSFNPTPKQVLIIDDKWENCSVISNLLKPLGFETHEANNGDAGLKLALAVLPDIVLMEAVLPQQNGLDIIKQFKTHPALHHIPVIVVSASVFEQDQQHYYDAGCDGFIPKPIHATELFNLLEILLHITWCYEVENATETTQASVSQEITLPTPEQIKRLNELAMLGDVGGIQTYLTELENQPSLHAFIEKVTGLVKEFQLDEIIEWLAEKN</sequence>
<dbReference type="PROSITE" id="PS50110">
    <property type="entry name" value="RESPONSE_REGULATORY"/>
    <property type="match status" value="1"/>
</dbReference>
<dbReference type="EC" id="2.7.13.3" evidence="3"/>
<evidence type="ECO:0000256" key="6">
    <source>
        <dbReference type="ARBA" id="ARBA00022679"/>
    </source>
</evidence>
<dbReference type="SUPFAM" id="SSF52172">
    <property type="entry name" value="CheY-like"/>
    <property type="match status" value="1"/>
</dbReference>
<dbReference type="CDD" id="cd00082">
    <property type="entry name" value="HisKA"/>
    <property type="match status" value="1"/>
</dbReference>
<dbReference type="SUPFAM" id="SSF55874">
    <property type="entry name" value="ATPase domain of HSP90 chaperone/DNA topoisomerase II/histidine kinase"/>
    <property type="match status" value="1"/>
</dbReference>
<dbReference type="SUPFAM" id="SSF55785">
    <property type="entry name" value="PYP-like sensor domain (PAS domain)"/>
    <property type="match status" value="2"/>
</dbReference>
<feature type="coiled-coil region" evidence="16">
    <location>
        <begin position="386"/>
        <end position="443"/>
    </location>
</feature>
<evidence type="ECO:0000256" key="15">
    <source>
        <dbReference type="PROSITE-ProRule" id="PRU00169"/>
    </source>
</evidence>
<dbReference type="Gene3D" id="1.10.287.130">
    <property type="match status" value="1"/>
</dbReference>
<evidence type="ECO:0000256" key="12">
    <source>
        <dbReference type="ARBA" id="ARBA00023012"/>
    </source>
</evidence>
<dbReference type="GO" id="GO:0000155">
    <property type="term" value="F:phosphorelay sensor kinase activity"/>
    <property type="evidence" value="ECO:0007669"/>
    <property type="project" value="InterPro"/>
</dbReference>
<evidence type="ECO:0000256" key="7">
    <source>
        <dbReference type="ARBA" id="ARBA00022692"/>
    </source>
</evidence>
<dbReference type="EMBL" id="CP018889">
    <property type="protein sequence ID" value="AUI67765.1"/>
    <property type="molecule type" value="Genomic_DNA"/>
</dbReference>
<dbReference type="PANTHER" id="PTHR43047">
    <property type="entry name" value="TWO-COMPONENT HISTIDINE PROTEIN KINASE"/>
    <property type="match status" value="1"/>
</dbReference>
<dbReference type="CDD" id="cd06225">
    <property type="entry name" value="HAMP"/>
    <property type="match status" value="1"/>
</dbReference>
<dbReference type="InterPro" id="IPR000014">
    <property type="entry name" value="PAS"/>
</dbReference>
<evidence type="ECO:0000256" key="3">
    <source>
        <dbReference type="ARBA" id="ARBA00012438"/>
    </source>
</evidence>
<keyword evidence="14" id="KW-0131">Cell cycle</keyword>
<comment type="subcellular location">
    <subcellularLocation>
        <location evidence="2">Cell membrane</location>
        <topology evidence="2">Multi-pass membrane protein</topology>
    </subcellularLocation>
</comment>